<protein>
    <submittedName>
        <fullName evidence="1">Glycoside hydrolase family 172 protein</fullName>
    </submittedName>
</protein>
<dbReference type="GO" id="GO:0016787">
    <property type="term" value="F:hydrolase activity"/>
    <property type="evidence" value="ECO:0007669"/>
    <property type="project" value="UniProtKB-KW"/>
</dbReference>
<gene>
    <name evidence="1" type="ORF">ACFPQ4_18040</name>
</gene>
<dbReference type="Pfam" id="PF11175">
    <property type="entry name" value="DUF2961"/>
    <property type="match status" value="1"/>
</dbReference>
<keyword evidence="2" id="KW-1185">Reference proteome</keyword>
<accession>A0ABW0R3L1</accession>
<dbReference type="Proteomes" id="UP001596108">
    <property type="component" value="Unassembled WGS sequence"/>
</dbReference>
<proteinExistence type="predicted"/>
<reference evidence="2" key="1">
    <citation type="journal article" date="2019" name="Int. J. Syst. Evol. Microbiol.">
        <title>The Global Catalogue of Microorganisms (GCM) 10K type strain sequencing project: providing services to taxonomists for standard genome sequencing and annotation.</title>
        <authorList>
            <consortium name="The Broad Institute Genomics Platform"/>
            <consortium name="The Broad Institute Genome Sequencing Center for Infectious Disease"/>
            <person name="Wu L."/>
            <person name="Ma J."/>
        </authorList>
    </citation>
    <scope>NUCLEOTIDE SEQUENCE [LARGE SCALE GENOMIC DNA]</scope>
    <source>
        <strain evidence="2">CGMCC 1.18578</strain>
    </source>
</reference>
<name>A0ABW0R3L1_9BACL</name>
<comment type="caution">
    <text evidence="1">The sequence shown here is derived from an EMBL/GenBank/DDBJ whole genome shotgun (WGS) entry which is preliminary data.</text>
</comment>
<dbReference type="InterPro" id="IPR021345">
    <property type="entry name" value="DUF2961"/>
</dbReference>
<keyword evidence="1" id="KW-0378">Hydrolase</keyword>
<sequence>MSGFNGLNMGLGNLARLSDAKTRSISAENFTGEKGKGGMATEGTGAHVSRELGIGWKVSPSVDIQPGTSFTLAEIEGPGAIQHIWMTCFPASWRNMILRMYWDGEEEPSVEVPVGDFFCNGWQERCNVNSQPVAVNPAGGMNSYWPMPFRQSAKITIENAMSEKTTLYYQIDYTLTEVPEDTAYFHAQWRRENPVSDKQPYTIVDGIAGKGHYVGTYLAWQVNNNGWWGEGEIKFFMDGDQEFPTICGTGTEDYFGGAWNWEQPQGTYCTYSTAYLGMHQALKPDGLYRSQPRFGMYRWHVMDPIRFESDLRVTIQDLGWRSDARYLAQRSDIASTAFWYQAEPHAPFPPLPGKDVREVI</sequence>
<dbReference type="RefSeq" id="WP_378113279.1">
    <property type="nucleotide sequence ID" value="NZ_JBHSNC010000053.1"/>
</dbReference>
<dbReference type="Gene3D" id="2.60.120.1390">
    <property type="match status" value="1"/>
</dbReference>
<dbReference type="EMBL" id="JBHSNC010000053">
    <property type="protein sequence ID" value="MFC5531323.1"/>
    <property type="molecule type" value="Genomic_DNA"/>
</dbReference>
<evidence type="ECO:0000313" key="2">
    <source>
        <dbReference type="Proteomes" id="UP001596108"/>
    </source>
</evidence>
<organism evidence="1 2">
    <name type="scientific">Cohnella yongneupensis</name>
    <dbReference type="NCBI Taxonomy" id="425006"/>
    <lineage>
        <taxon>Bacteria</taxon>
        <taxon>Bacillati</taxon>
        <taxon>Bacillota</taxon>
        <taxon>Bacilli</taxon>
        <taxon>Bacillales</taxon>
        <taxon>Paenibacillaceae</taxon>
        <taxon>Cohnella</taxon>
    </lineage>
</organism>
<evidence type="ECO:0000313" key="1">
    <source>
        <dbReference type="EMBL" id="MFC5531323.1"/>
    </source>
</evidence>